<accession>A0ACB6RK27</accession>
<organism evidence="1 2">
    <name type="scientific">Macroventuria anomochaeta</name>
    <dbReference type="NCBI Taxonomy" id="301207"/>
    <lineage>
        <taxon>Eukaryota</taxon>
        <taxon>Fungi</taxon>
        <taxon>Dikarya</taxon>
        <taxon>Ascomycota</taxon>
        <taxon>Pezizomycotina</taxon>
        <taxon>Dothideomycetes</taxon>
        <taxon>Pleosporomycetidae</taxon>
        <taxon>Pleosporales</taxon>
        <taxon>Pleosporineae</taxon>
        <taxon>Didymellaceae</taxon>
        <taxon>Macroventuria</taxon>
    </lineage>
</organism>
<reference evidence="1" key="1">
    <citation type="journal article" date="2020" name="Stud. Mycol.">
        <title>101 Dothideomycetes genomes: a test case for predicting lifestyles and emergence of pathogens.</title>
        <authorList>
            <person name="Haridas S."/>
            <person name="Albert R."/>
            <person name="Binder M."/>
            <person name="Bloem J."/>
            <person name="Labutti K."/>
            <person name="Salamov A."/>
            <person name="Andreopoulos B."/>
            <person name="Baker S."/>
            <person name="Barry K."/>
            <person name="Bills G."/>
            <person name="Bluhm B."/>
            <person name="Cannon C."/>
            <person name="Castanera R."/>
            <person name="Culley D."/>
            <person name="Daum C."/>
            <person name="Ezra D."/>
            <person name="Gonzalez J."/>
            <person name="Henrissat B."/>
            <person name="Kuo A."/>
            <person name="Liang C."/>
            <person name="Lipzen A."/>
            <person name="Lutzoni F."/>
            <person name="Magnuson J."/>
            <person name="Mondo S."/>
            <person name="Nolan M."/>
            <person name="Ohm R."/>
            <person name="Pangilinan J."/>
            <person name="Park H.-J."/>
            <person name="Ramirez L."/>
            <person name="Alfaro M."/>
            <person name="Sun H."/>
            <person name="Tritt A."/>
            <person name="Yoshinaga Y."/>
            <person name="Zwiers L.-H."/>
            <person name="Turgeon B."/>
            <person name="Goodwin S."/>
            <person name="Spatafora J."/>
            <person name="Crous P."/>
            <person name="Grigoriev I."/>
        </authorList>
    </citation>
    <scope>NUCLEOTIDE SEQUENCE</scope>
    <source>
        <strain evidence="1">CBS 525.71</strain>
    </source>
</reference>
<comment type="caution">
    <text evidence="1">The sequence shown here is derived from an EMBL/GenBank/DDBJ whole genome shotgun (WGS) entry which is preliminary data.</text>
</comment>
<dbReference type="Proteomes" id="UP000799754">
    <property type="component" value="Unassembled WGS sequence"/>
</dbReference>
<evidence type="ECO:0000313" key="1">
    <source>
        <dbReference type="EMBL" id="KAF2622256.1"/>
    </source>
</evidence>
<dbReference type="EMBL" id="MU006746">
    <property type="protein sequence ID" value="KAF2622256.1"/>
    <property type="molecule type" value="Genomic_DNA"/>
</dbReference>
<gene>
    <name evidence="1" type="ORF">BU25DRAFT_463014</name>
</gene>
<name>A0ACB6RK27_9PLEO</name>
<protein>
    <submittedName>
        <fullName evidence="1">Uncharacterized protein</fullName>
    </submittedName>
</protein>
<evidence type="ECO:0000313" key="2">
    <source>
        <dbReference type="Proteomes" id="UP000799754"/>
    </source>
</evidence>
<sequence length="157" mass="18345">MKVRKAEHFNPYAKPNVSIEVNNTPDMQRIHKIESLYKHRMQPEGLDEHLLVTVILEPNTEDKFKEMDQYDSETKAFKFFWDVHANRPDSKSCFKLPSEVITHGTCLNFFTKKPCRKAMFVPRPDHPDNPRRVLFKDSDFKPDKTLKFTGTKGGCCV</sequence>
<proteinExistence type="predicted"/>
<keyword evidence="2" id="KW-1185">Reference proteome</keyword>